<feature type="compositionally biased region" description="Low complexity" evidence="1">
    <location>
        <begin position="165"/>
        <end position="180"/>
    </location>
</feature>
<evidence type="ECO:0000313" key="3">
    <source>
        <dbReference type="EMBL" id="CBJ27198.1"/>
    </source>
</evidence>
<organism evidence="3 4">
    <name type="scientific">Ectocarpus siliculosus</name>
    <name type="common">Brown alga</name>
    <name type="synonym">Conferva siliculosa</name>
    <dbReference type="NCBI Taxonomy" id="2880"/>
    <lineage>
        <taxon>Eukaryota</taxon>
        <taxon>Sar</taxon>
        <taxon>Stramenopiles</taxon>
        <taxon>Ochrophyta</taxon>
        <taxon>PX clade</taxon>
        <taxon>Phaeophyceae</taxon>
        <taxon>Ectocarpales</taxon>
        <taxon>Ectocarpaceae</taxon>
        <taxon>Ectocarpus</taxon>
    </lineage>
</organism>
<keyword evidence="2" id="KW-0472">Membrane</keyword>
<feature type="region of interest" description="Disordered" evidence="1">
    <location>
        <begin position="326"/>
        <end position="347"/>
    </location>
</feature>
<dbReference type="AlphaFoldDB" id="D7G4V5"/>
<evidence type="ECO:0000313" key="4">
    <source>
        <dbReference type="Proteomes" id="UP000002630"/>
    </source>
</evidence>
<reference evidence="3 4" key="1">
    <citation type="journal article" date="2010" name="Nature">
        <title>The Ectocarpus genome and the independent evolution of multicellularity in brown algae.</title>
        <authorList>
            <person name="Cock J.M."/>
            <person name="Sterck L."/>
            <person name="Rouze P."/>
            <person name="Scornet D."/>
            <person name="Allen A.E."/>
            <person name="Amoutzias G."/>
            <person name="Anthouard V."/>
            <person name="Artiguenave F."/>
            <person name="Aury J.M."/>
            <person name="Badger J.H."/>
            <person name="Beszteri B."/>
            <person name="Billiau K."/>
            <person name="Bonnet E."/>
            <person name="Bothwell J.H."/>
            <person name="Bowler C."/>
            <person name="Boyen C."/>
            <person name="Brownlee C."/>
            <person name="Carrano C.J."/>
            <person name="Charrier B."/>
            <person name="Cho G.Y."/>
            <person name="Coelho S.M."/>
            <person name="Collen J."/>
            <person name="Corre E."/>
            <person name="Da Silva C."/>
            <person name="Delage L."/>
            <person name="Delaroque N."/>
            <person name="Dittami S.M."/>
            <person name="Doulbeau S."/>
            <person name="Elias M."/>
            <person name="Farnham G."/>
            <person name="Gachon C.M."/>
            <person name="Gschloessl B."/>
            <person name="Heesch S."/>
            <person name="Jabbari K."/>
            <person name="Jubin C."/>
            <person name="Kawai H."/>
            <person name="Kimura K."/>
            <person name="Kloareg B."/>
            <person name="Kupper F.C."/>
            <person name="Lang D."/>
            <person name="Le Bail A."/>
            <person name="Leblanc C."/>
            <person name="Lerouge P."/>
            <person name="Lohr M."/>
            <person name="Lopez P.J."/>
            <person name="Martens C."/>
            <person name="Maumus F."/>
            <person name="Michel G."/>
            <person name="Miranda-Saavedra D."/>
            <person name="Morales J."/>
            <person name="Moreau H."/>
            <person name="Motomura T."/>
            <person name="Nagasato C."/>
            <person name="Napoli C.A."/>
            <person name="Nelson D.R."/>
            <person name="Nyvall-Collen P."/>
            <person name="Peters A.F."/>
            <person name="Pommier C."/>
            <person name="Potin P."/>
            <person name="Poulain J."/>
            <person name="Quesneville H."/>
            <person name="Read B."/>
            <person name="Rensing S.A."/>
            <person name="Ritter A."/>
            <person name="Rousvoal S."/>
            <person name="Samanta M."/>
            <person name="Samson G."/>
            <person name="Schroeder D.C."/>
            <person name="Segurens B."/>
            <person name="Strittmatter M."/>
            <person name="Tonon T."/>
            <person name="Tregear J.W."/>
            <person name="Valentin K."/>
            <person name="von Dassow P."/>
            <person name="Yamagishi T."/>
            <person name="Van de Peer Y."/>
            <person name="Wincker P."/>
        </authorList>
    </citation>
    <scope>NUCLEOTIDE SEQUENCE [LARGE SCALE GENOMIC DNA]</scope>
    <source>
        <strain evidence="4">Ec32 / CCAP1310/4</strain>
    </source>
</reference>
<keyword evidence="2" id="KW-1133">Transmembrane helix</keyword>
<name>D7G4V5_ECTSI</name>
<dbReference type="EMBL" id="FN649733">
    <property type="protein sequence ID" value="CBJ27198.1"/>
    <property type="molecule type" value="Genomic_DNA"/>
</dbReference>
<accession>D7G4V5</accession>
<keyword evidence="2" id="KW-0812">Transmembrane</keyword>
<sequence>MHDFFYSTLAAGVLFIASLELMLSGFCYVFFFVSLEESDKNDNSSDTGVASHRVSTVPASRGNRNRTSSASHSVARIPNNTGRLSSSLSAAVTASGGGTGRGYPTTETSGGRESPPAREAAATMPRDQGVFHDDEGLTRRAGVGGRRPGTVAGGGSTVEPATTAVSGSRRSGSGSVSSVSTENRDTVWMGRPTSSLPSWLQEAATAAAAASTNGKQQEAPTLPPGVQAYQRGTRYIVQGSRPAAVAGSGGSGGAAGGSDPGAELEAAALASWAALEGNTIEPRRETAACEGRGHGGVAAVVDTTETMAQGVRVVECESVSAERAAVDGDDDAGSGCSRPTSGLGGADVTLVDTERAAVSAAPGGWRVLDLSESSVDAGNDNKR</sequence>
<feature type="compositionally biased region" description="Low complexity" evidence="1">
    <location>
        <begin position="85"/>
        <end position="94"/>
    </location>
</feature>
<feature type="compositionally biased region" description="Gly residues" evidence="1">
    <location>
        <begin position="142"/>
        <end position="156"/>
    </location>
</feature>
<evidence type="ECO:0000256" key="2">
    <source>
        <dbReference type="SAM" id="Phobius"/>
    </source>
</evidence>
<feature type="compositionally biased region" description="Basic and acidic residues" evidence="1">
    <location>
        <begin position="129"/>
        <end position="138"/>
    </location>
</feature>
<feature type="compositionally biased region" description="Polar residues" evidence="1">
    <location>
        <begin position="44"/>
        <end position="58"/>
    </location>
</feature>
<protein>
    <submittedName>
        <fullName evidence="3">Uncharacterized protein</fullName>
    </submittedName>
</protein>
<feature type="compositionally biased region" description="Polar residues" evidence="1">
    <location>
        <begin position="65"/>
        <end position="84"/>
    </location>
</feature>
<feature type="region of interest" description="Disordered" evidence="1">
    <location>
        <begin position="41"/>
        <end position="190"/>
    </location>
</feature>
<proteinExistence type="predicted"/>
<keyword evidence="4" id="KW-1185">Reference proteome</keyword>
<dbReference type="InParanoid" id="D7G4V5"/>
<dbReference type="Proteomes" id="UP000002630">
    <property type="component" value="Linkage Group LG08"/>
</dbReference>
<gene>
    <name evidence="3" type="ORF">Esi_0058_0110</name>
</gene>
<feature type="transmembrane region" description="Helical" evidence="2">
    <location>
        <begin position="6"/>
        <end position="33"/>
    </location>
</feature>
<dbReference type="EMBL" id="FN648796">
    <property type="protein sequence ID" value="CBJ27198.1"/>
    <property type="molecule type" value="Genomic_DNA"/>
</dbReference>
<evidence type="ECO:0000256" key="1">
    <source>
        <dbReference type="SAM" id="MobiDB-lite"/>
    </source>
</evidence>